<name>A0ACC0BTH3_CATRO</name>
<accession>A0ACC0BTH3</accession>
<protein>
    <submittedName>
        <fullName evidence="1">Uncharacterized protein</fullName>
    </submittedName>
</protein>
<comment type="caution">
    <text evidence="1">The sequence shown here is derived from an EMBL/GenBank/DDBJ whole genome shotgun (WGS) entry which is preliminary data.</text>
</comment>
<reference evidence="2" key="1">
    <citation type="journal article" date="2023" name="Nat. Plants">
        <title>Single-cell RNA sequencing provides a high-resolution roadmap for understanding the multicellular compartmentation of specialized metabolism.</title>
        <authorList>
            <person name="Sun S."/>
            <person name="Shen X."/>
            <person name="Li Y."/>
            <person name="Li Y."/>
            <person name="Wang S."/>
            <person name="Li R."/>
            <person name="Zhang H."/>
            <person name="Shen G."/>
            <person name="Guo B."/>
            <person name="Wei J."/>
            <person name="Xu J."/>
            <person name="St-Pierre B."/>
            <person name="Chen S."/>
            <person name="Sun C."/>
        </authorList>
    </citation>
    <scope>NUCLEOTIDE SEQUENCE [LARGE SCALE GENOMIC DNA]</scope>
</reference>
<evidence type="ECO:0000313" key="2">
    <source>
        <dbReference type="Proteomes" id="UP001060085"/>
    </source>
</evidence>
<proteinExistence type="predicted"/>
<organism evidence="1 2">
    <name type="scientific">Catharanthus roseus</name>
    <name type="common">Madagascar periwinkle</name>
    <name type="synonym">Vinca rosea</name>
    <dbReference type="NCBI Taxonomy" id="4058"/>
    <lineage>
        <taxon>Eukaryota</taxon>
        <taxon>Viridiplantae</taxon>
        <taxon>Streptophyta</taxon>
        <taxon>Embryophyta</taxon>
        <taxon>Tracheophyta</taxon>
        <taxon>Spermatophyta</taxon>
        <taxon>Magnoliopsida</taxon>
        <taxon>eudicotyledons</taxon>
        <taxon>Gunneridae</taxon>
        <taxon>Pentapetalae</taxon>
        <taxon>asterids</taxon>
        <taxon>lamiids</taxon>
        <taxon>Gentianales</taxon>
        <taxon>Apocynaceae</taxon>
        <taxon>Rauvolfioideae</taxon>
        <taxon>Vinceae</taxon>
        <taxon>Catharanthinae</taxon>
        <taxon>Catharanthus</taxon>
    </lineage>
</organism>
<sequence>MDPNQWHVRMTMRVPLFYEEYKRFNYTFYNMNNDDEMCYLWAIRLDISKKRIHVLVEFESLQSQTFSDVQHTHVLMQEDHSNVRQHEDDEVNDDADADYDVLSAFNKDNGDNDKEDDNSTHLNPFTQWFSNTPYDYTSSGAFLDMGSGEQIDDLIKSGTIRLLDLNDAMTDLQLGMRFIDKIQAISIVKKLPIRIGREFIVVKSNSDQWTAKCYHHSD</sequence>
<keyword evidence="2" id="KW-1185">Reference proteome</keyword>
<gene>
    <name evidence="1" type="ORF">M9H77_06932</name>
</gene>
<dbReference type="Proteomes" id="UP001060085">
    <property type="component" value="Linkage Group LG02"/>
</dbReference>
<evidence type="ECO:0000313" key="1">
    <source>
        <dbReference type="EMBL" id="KAI5675982.1"/>
    </source>
</evidence>
<dbReference type="EMBL" id="CM044702">
    <property type="protein sequence ID" value="KAI5675982.1"/>
    <property type="molecule type" value="Genomic_DNA"/>
</dbReference>